<sequence>MASLQTRITYLKSLPAVRERSQKVFEKAKANQLHHFEVNFPKLDNAVDLVISLIRRDYADLSSIPPHSRWRHFDVGGHSRVQRLIDSWESSGKLEITRRILDLFVVSVLLDAGAGNAWSYREKETGQIYKRSEGLAIASLDMFNAGLFSSDKSQPHRVDARKLVDITVDDVAKAFQVNETTNPLDGLEGRANLLSRLGKSLDNHPEFFKSDDKSAPRPGNLVDYLLAHPTTKSSSIVQIDTLWSVIIDGLSDVWPPTRTSLGGVSLGDVWPCDVLKSSSKDSQGDDDANEHLVPFHKLSQWLTHSLMEPMTKILDIKFEGIKNLTGLPEYRNGGLFVDTGLLTLKEPDRARGISYFKQNYRESNDDTEIVPLFEASDPVIVEWRAMTVILLDKVAEKIREILAENLTLAQVLEAGTWKAGREIAQKLRPKTKGPPIAIKSDGTVF</sequence>
<protein>
    <submittedName>
        <fullName evidence="1">752_t:CDS:1</fullName>
    </submittedName>
</protein>
<accession>A0A9N8V3P4</accession>
<dbReference type="AlphaFoldDB" id="A0A9N8V3P4"/>
<reference evidence="1" key="1">
    <citation type="submission" date="2021-06" db="EMBL/GenBank/DDBJ databases">
        <authorList>
            <person name="Kallberg Y."/>
            <person name="Tangrot J."/>
            <person name="Rosling A."/>
        </authorList>
    </citation>
    <scope>NUCLEOTIDE SEQUENCE</scope>
    <source>
        <strain evidence="1">MT106</strain>
    </source>
</reference>
<proteinExistence type="predicted"/>
<comment type="caution">
    <text evidence="1">The sequence shown here is derived from an EMBL/GenBank/DDBJ whole genome shotgun (WGS) entry which is preliminary data.</text>
</comment>
<name>A0A9N8V3P4_9GLOM</name>
<organism evidence="1 2">
    <name type="scientific">Ambispora gerdemannii</name>
    <dbReference type="NCBI Taxonomy" id="144530"/>
    <lineage>
        <taxon>Eukaryota</taxon>
        <taxon>Fungi</taxon>
        <taxon>Fungi incertae sedis</taxon>
        <taxon>Mucoromycota</taxon>
        <taxon>Glomeromycotina</taxon>
        <taxon>Glomeromycetes</taxon>
        <taxon>Archaeosporales</taxon>
        <taxon>Ambisporaceae</taxon>
        <taxon>Ambispora</taxon>
    </lineage>
</organism>
<evidence type="ECO:0000313" key="2">
    <source>
        <dbReference type="Proteomes" id="UP000789831"/>
    </source>
</evidence>
<dbReference type="InterPro" id="IPR012469">
    <property type="entry name" value="DUF1688"/>
</dbReference>
<gene>
    <name evidence="1" type="ORF">AGERDE_LOCUS618</name>
</gene>
<dbReference type="EMBL" id="CAJVPL010000031">
    <property type="protein sequence ID" value="CAG8436073.1"/>
    <property type="molecule type" value="Genomic_DNA"/>
</dbReference>
<dbReference type="PANTHER" id="PTHR31687:SF3">
    <property type="entry name" value="PROTEIN URG3"/>
    <property type="match status" value="1"/>
</dbReference>
<dbReference type="Pfam" id="PF07958">
    <property type="entry name" value="DUF1688"/>
    <property type="match status" value="1"/>
</dbReference>
<keyword evidence="2" id="KW-1185">Reference proteome</keyword>
<evidence type="ECO:0000313" key="1">
    <source>
        <dbReference type="EMBL" id="CAG8436073.1"/>
    </source>
</evidence>
<dbReference type="OrthoDB" id="2153176at2759"/>
<dbReference type="Proteomes" id="UP000789831">
    <property type="component" value="Unassembled WGS sequence"/>
</dbReference>
<dbReference type="PANTHER" id="PTHR31687">
    <property type="match status" value="1"/>
</dbReference>